<feature type="transmembrane region" description="Helical" evidence="1">
    <location>
        <begin position="400"/>
        <end position="422"/>
    </location>
</feature>
<keyword evidence="1" id="KW-1133">Transmembrane helix</keyword>
<keyword evidence="3" id="KW-1185">Reference proteome</keyword>
<sequence>MDNLRGKPLEATTMDFDTESLLSLGTGVKYEDPKFHLNLVQRKELPSERPLINSTKCQRLSYFRAVTSSQSKCEIVATQHSNINSFLWFYSFNVFFKSLPHYFVHFFLAAYAPEEHLFIVKMVPICFGMKFLFAIVGFLEVLFLTDLTVVMGFYTFYGLVAKNPWNRCQKGRVYFDPMYNLTVHCYELKEFSTLFINKTHYQYEMFYVHQDTGEYFQVSQLEYYRDLVTYITSTWNISIFVLSWLAVHLLPLLAWKASYWKILHYCQWGVNYVDIVLFVYLLYMHYATGYHSEINPPIPFDKPGAEIKYGVTRLSVEAEQSLWAGDLEMLAESMTAPSVIHILVSRSSQEIDPAADSSVMMISNALTYIFRALLVSRVKQHCEELVHTTMPFSGFNEHSWFYYWPMLWTDFILGDIFSVFYMNFNMFTEMFMIGVTNLCVMETINYEWPRVKKWMIATVSYTGSMWKAMSAAPVGQLNNHYVWSWGLMVLPIILGVFYMIYKYLVIHRTTWNYIFRPIPKWGPRDFSVRQLRKQFDSRYYIGSEVPRLLSRYLLSKRETKVFKVDVRYDVQRRSTVSKAVGFGAYKDAKSKMN</sequence>
<keyword evidence="1" id="KW-0472">Membrane</keyword>
<reference evidence="2 3" key="1">
    <citation type="journal article" date="2017" name="BMC Biol.">
        <title>Genomic innovations, transcriptional plasticity and gene loss underlying the evolution and divergence of two highly polyphagous and invasive Helicoverpa pest species.</title>
        <authorList>
            <person name="Pearce S.L."/>
            <person name="Clarke D.F."/>
            <person name="East P.D."/>
            <person name="Elfekih S."/>
            <person name="Gordon K.H."/>
            <person name="Jermiin L.S."/>
            <person name="McGaughran A."/>
            <person name="Oakeshott J.G."/>
            <person name="Papanikolaou A."/>
            <person name="Perera O.P."/>
            <person name="Rane R.V."/>
            <person name="Richards S."/>
            <person name="Tay W.T."/>
            <person name="Walsh T.K."/>
            <person name="Anderson A."/>
            <person name="Anderson C.J."/>
            <person name="Asgari S."/>
            <person name="Board P.G."/>
            <person name="Bretschneider A."/>
            <person name="Campbell P.M."/>
            <person name="Chertemps T."/>
            <person name="Christeller J.T."/>
            <person name="Coppin C.W."/>
            <person name="Downes S.J."/>
            <person name="Duan G."/>
            <person name="Farnsworth C.A."/>
            <person name="Good R.T."/>
            <person name="Han L.B."/>
            <person name="Han Y.C."/>
            <person name="Hatje K."/>
            <person name="Horne I."/>
            <person name="Huang Y.P."/>
            <person name="Hughes D.S."/>
            <person name="Jacquin-Joly E."/>
            <person name="James W."/>
            <person name="Jhangiani S."/>
            <person name="Kollmar M."/>
            <person name="Kuwar S.S."/>
            <person name="Li S."/>
            <person name="Liu N.Y."/>
            <person name="Maibeche M.T."/>
            <person name="Miller J.R."/>
            <person name="Montagne N."/>
            <person name="Perry T."/>
            <person name="Qu J."/>
            <person name="Song S.V."/>
            <person name="Sutton G.G."/>
            <person name="Vogel H."/>
            <person name="Walenz B.P."/>
            <person name="Xu W."/>
            <person name="Zhang H.J."/>
            <person name="Zou Z."/>
            <person name="Batterham P."/>
            <person name="Edwards O.R."/>
            <person name="Feyereisen R."/>
            <person name="Gibbs R.A."/>
            <person name="Heckel D.G."/>
            <person name="McGrath A."/>
            <person name="Robin C."/>
            <person name="Scherer S.E."/>
            <person name="Worley K.C."/>
            <person name="Wu Y.D."/>
        </authorList>
    </citation>
    <scope>NUCLEOTIDE SEQUENCE [LARGE SCALE GENOMIC DNA]</scope>
    <source>
        <strain evidence="2">Harm_GR_Male_#8</strain>
        <tissue evidence="2">Whole organism</tissue>
    </source>
</reference>
<organism evidence="2 3">
    <name type="scientific">Helicoverpa armigera</name>
    <name type="common">Cotton bollworm</name>
    <name type="synonym">Heliothis armigera</name>
    <dbReference type="NCBI Taxonomy" id="29058"/>
    <lineage>
        <taxon>Eukaryota</taxon>
        <taxon>Metazoa</taxon>
        <taxon>Ecdysozoa</taxon>
        <taxon>Arthropoda</taxon>
        <taxon>Hexapoda</taxon>
        <taxon>Insecta</taxon>
        <taxon>Pterygota</taxon>
        <taxon>Neoptera</taxon>
        <taxon>Endopterygota</taxon>
        <taxon>Lepidoptera</taxon>
        <taxon>Glossata</taxon>
        <taxon>Ditrysia</taxon>
        <taxon>Noctuoidea</taxon>
        <taxon>Noctuidae</taxon>
        <taxon>Heliothinae</taxon>
        <taxon>Helicoverpa</taxon>
    </lineage>
</organism>
<feature type="transmembrane region" description="Helical" evidence="1">
    <location>
        <begin position="481"/>
        <end position="501"/>
    </location>
</feature>
<keyword evidence="1" id="KW-0812">Transmembrane</keyword>
<dbReference type="AlphaFoldDB" id="A0A2W1BK10"/>
<dbReference type="Proteomes" id="UP000249218">
    <property type="component" value="Unassembled WGS sequence"/>
</dbReference>
<feature type="transmembrane region" description="Helical" evidence="1">
    <location>
        <begin position="262"/>
        <end position="283"/>
    </location>
</feature>
<gene>
    <name evidence="2" type="primary">HaOG209052</name>
    <name evidence="2" type="ORF">B5X24_HaOG209052</name>
</gene>
<evidence type="ECO:0000313" key="3">
    <source>
        <dbReference type="Proteomes" id="UP000249218"/>
    </source>
</evidence>
<evidence type="ECO:0000256" key="1">
    <source>
        <dbReference type="SAM" id="Phobius"/>
    </source>
</evidence>
<protein>
    <submittedName>
        <fullName evidence="2">Uncharacterized protein</fullName>
    </submittedName>
</protein>
<accession>A0A2W1BK10</accession>
<feature type="transmembrane region" description="Helical" evidence="1">
    <location>
        <begin position="235"/>
        <end position="255"/>
    </location>
</feature>
<feature type="transmembrane region" description="Helical" evidence="1">
    <location>
        <begin position="131"/>
        <end position="157"/>
    </location>
</feature>
<name>A0A2W1BK10_HELAM</name>
<evidence type="ECO:0000313" key="2">
    <source>
        <dbReference type="EMBL" id="PZC73607.1"/>
    </source>
</evidence>
<dbReference type="EMBL" id="KZ150096">
    <property type="protein sequence ID" value="PZC73607.1"/>
    <property type="molecule type" value="Genomic_DNA"/>
</dbReference>
<dbReference type="OrthoDB" id="7470116at2759"/>
<proteinExistence type="predicted"/>